<dbReference type="SUPFAM" id="SSF52087">
    <property type="entry name" value="CRAL/TRIO domain"/>
    <property type="match status" value="1"/>
</dbReference>
<dbReference type="GO" id="GO:0016020">
    <property type="term" value="C:membrane"/>
    <property type="evidence" value="ECO:0007669"/>
    <property type="project" value="TreeGrafter"/>
</dbReference>
<dbReference type="OMA" id="FPHMSTQ"/>
<dbReference type="PRINTS" id="PR00180">
    <property type="entry name" value="CRETINALDHBP"/>
</dbReference>
<dbReference type="Gene3D" id="1.10.8.20">
    <property type="entry name" value="N-terminal domain of phosphatidylinositol transfer protein sec14p"/>
    <property type="match status" value="1"/>
</dbReference>
<dbReference type="InterPro" id="IPR036273">
    <property type="entry name" value="CRAL/TRIO_N_dom_sf"/>
</dbReference>
<dbReference type="Pfam" id="PF00650">
    <property type="entry name" value="CRAL_TRIO"/>
    <property type="match status" value="1"/>
</dbReference>
<dbReference type="AlphaFoldDB" id="A0A8B8IUF6"/>
<dbReference type="GO" id="GO:1902936">
    <property type="term" value="F:phosphatidylinositol bisphosphate binding"/>
    <property type="evidence" value="ECO:0007669"/>
    <property type="project" value="TreeGrafter"/>
</dbReference>
<dbReference type="CDD" id="cd00170">
    <property type="entry name" value="SEC14"/>
    <property type="match status" value="1"/>
</dbReference>
<accession>A0A8B8IUF6</accession>
<gene>
    <name evidence="3" type="primary">LOC113404176</name>
</gene>
<name>A0A8B8IUF6_VANTA</name>
<feature type="domain" description="CRAL-TRIO" evidence="1">
    <location>
        <begin position="114"/>
        <end position="278"/>
    </location>
</feature>
<dbReference type="Gene3D" id="1.20.5.1200">
    <property type="entry name" value="Alpha-tocopherol transfer"/>
    <property type="match status" value="1"/>
</dbReference>
<reference evidence="3" key="1">
    <citation type="submission" date="2025-08" db="UniProtKB">
        <authorList>
            <consortium name="RefSeq"/>
        </authorList>
    </citation>
    <scope>IDENTIFICATION</scope>
    <source>
        <tissue evidence="3">Whole body</tissue>
    </source>
</reference>
<dbReference type="PANTHER" id="PTHR10174:SF120">
    <property type="entry name" value="CELLULAR RETINALDEHYDE BINDING PROTEIN"/>
    <property type="match status" value="1"/>
</dbReference>
<dbReference type="GeneID" id="113404176"/>
<protein>
    <submittedName>
        <fullName evidence="3">Retinaldehyde-binding protein 1</fullName>
    </submittedName>
</protein>
<dbReference type="Gene3D" id="3.40.525.10">
    <property type="entry name" value="CRAL-TRIO lipid binding domain"/>
    <property type="match status" value="1"/>
</dbReference>
<dbReference type="RefSeq" id="XP_026500783.2">
    <property type="nucleotide sequence ID" value="XM_026644998.2"/>
</dbReference>
<proteinExistence type="predicted"/>
<sequence>MTTAHVLLNVSTTWTANNDICEKDERVGRSIRNIAAVAARELRETPATKEQAIRIMRDWIQKNNDIKNVRQDESFLLRFLRHKKYSVPMAQQTLLKYLNLRKFYPNIFTKIDCEDPKIKEILSNGYIVVSPLRDSKGRRVIVYNMGKFDASKFGCWDMCRAHVVVYETLMEDPTDQIFGFTHVGDGNGSTTAHVTTWNPIDFARLIKWGEQSIPMRHKEFQLINIPVALKYIIDFAISKVSTKMNERLHIHTNIKNLQNEVDVSCLPTNYGGHIPLQDMIKYTRDLMMEKRQTLLALDEMEIINASGIISSRNPSKIIKGDSVSVEGSFRKLEID</sequence>
<dbReference type="InterPro" id="IPR036865">
    <property type="entry name" value="CRAL-TRIO_dom_sf"/>
</dbReference>
<keyword evidence="2" id="KW-1185">Reference proteome</keyword>
<dbReference type="OrthoDB" id="75724at2759"/>
<dbReference type="PROSITE" id="PS50191">
    <property type="entry name" value="CRAL_TRIO"/>
    <property type="match status" value="1"/>
</dbReference>
<evidence type="ECO:0000313" key="3">
    <source>
        <dbReference type="RefSeq" id="XP_026500783.2"/>
    </source>
</evidence>
<evidence type="ECO:0000313" key="2">
    <source>
        <dbReference type="Proteomes" id="UP001652626"/>
    </source>
</evidence>
<dbReference type="InterPro" id="IPR001251">
    <property type="entry name" value="CRAL-TRIO_dom"/>
</dbReference>
<dbReference type="Proteomes" id="UP001652626">
    <property type="component" value="Chromosome Z"/>
</dbReference>
<dbReference type="PANTHER" id="PTHR10174">
    <property type="entry name" value="ALPHA-TOCOPHEROL TRANSFER PROTEIN-RELATED"/>
    <property type="match status" value="1"/>
</dbReference>
<dbReference type="SMART" id="SM01100">
    <property type="entry name" value="CRAL_TRIO_N"/>
    <property type="match status" value="1"/>
</dbReference>
<organism evidence="2 3">
    <name type="scientific">Vanessa tameamea</name>
    <name type="common">Kamehameha butterfly</name>
    <dbReference type="NCBI Taxonomy" id="334116"/>
    <lineage>
        <taxon>Eukaryota</taxon>
        <taxon>Metazoa</taxon>
        <taxon>Ecdysozoa</taxon>
        <taxon>Arthropoda</taxon>
        <taxon>Hexapoda</taxon>
        <taxon>Insecta</taxon>
        <taxon>Pterygota</taxon>
        <taxon>Neoptera</taxon>
        <taxon>Endopterygota</taxon>
        <taxon>Lepidoptera</taxon>
        <taxon>Glossata</taxon>
        <taxon>Ditrysia</taxon>
        <taxon>Papilionoidea</taxon>
        <taxon>Nymphalidae</taxon>
        <taxon>Nymphalinae</taxon>
        <taxon>Vanessa</taxon>
    </lineage>
</organism>
<dbReference type="SUPFAM" id="SSF46938">
    <property type="entry name" value="CRAL/TRIO N-terminal domain"/>
    <property type="match status" value="1"/>
</dbReference>
<evidence type="ECO:0000259" key="1">
    <source>
        <dbReference type="PROSITE" id="PS50191"/>
    </source>
</evidence>
<dbReference type="InterPro" id="IPR011074">
    <property type="entry name" value="CRAL/TRIO_N_dom"/>
</dbReference>